<sequence length="401" mass="44900">MSCDRVTLVSPAGPGTLIAFKMNQLHRETRLDLYNDNEDIVLRITICRRQNKIFFNDHSYHSLLDGWGQEKSVDLNPVDLKRWRRSGVTISVHNCSTYLAERYQILLDLTTVYYFATRFPGPVTSIIYSTSGSLSDASGVVSYPLETLPFMEREAITSGIVPATDSEAISHFTLNKLCAFINWDEGGEIRNYQIGPQNVLQEYTYSTEDGNGWKHGSLHNLGIILSPISTVAPIRLDDGVICVYYQGQSHNFTPYKCPPEQKADPNTGFIQSVSEDGHLKRWTIGSPITRAVMGSSIAIVLYFDATGQSIPRLYYQDPELYLREHYYDHSLSEWVLGDFNPGVQPRGTLISAEVIRGGDRDINVIWRDALGRAVASSWSESSGWDSPSPTRGRAPDGRDSS</sequence>
<protein>
    <recommendedName>
        <fullName evidence="3">Galectin domain-containing protein</fullName>
    </recommendedName>
</protein>
<gene>
    <name evidence="4" type="ORF">M413DRAFT_424693</name>
</gene>
<dbReference type="GO" id="GO:0030246">
    <property type="term" value="F:carbohydrate binding"/>
    <property type="evidence" value="ECO:0007669"/>
    <property type="project" value="InterPro"/>
</dbReference>
<organism evidence="4 5">
    <name type="scientific">Hebeloma cylindrosporum</name>
    <dbReference type="NCBI Taxonomy" id="76867"/>
    <lineage>
        <taxon>Eukaryota</taxon>
        <taxon>Fungi</taxon>
        <taxon>Dikarya</taxon>
        <taxon>Basidiomycota</taxon>
        <taxon>Agaricomycotina</taxon>
        <taxon>Agaricomycetes</taxon>
        <taxon>Agaricomycetidae</taxon>
        <taxon>Agaricales</taxon>
        <taxon>Agaricineae</taxon>
        <taxon>Hymenogastraceae</taxon>
        <taxon>Hebeloma</taxon>
    </lineage>
</organism>
<dbReference type="Pfam" id="PF07938">
    <property type="entry name" value="Fungal_lectin"/>
    <property type="match status" value="1"/>
</dbReference>
<reference evidence="4 5" key="1">
    <citation type="submission" date="2014-04" db="EMBL/GenBank/DDBJ databases">
        <authorList>
            <consortium name="DOE Joint Genome Institute"/>
            <person name="Kuo A."/>
            <person name="Gay G."/>
            <person name="Dore J."/>
            <person name="Kohler A."/>
            <person name="Nagy L.G."/>
            <person name="Floudas D."/>
            <person name="Copeland A."/>
            <person name="Barry K.W."/>
            <person name="Cichocki N."/>
            <person name="Veneault-Fourrey C."/>
            <person name="LaButti K."/>
            <person name="Lindquist E.A."/>
            <person name="Lipzen A."/>
            <person name="Lundell T."/>
            <person name="Morin E."/>
            <person name="Murat C."/>
            <person name="Sun H."/>
            <person name="Tunlid A."/>
            <person name="Henrissat B."/>
            <person name="Grigoriev I.V."/>
            <person name="Hibbett D.S."/>
            <person name="Martin F."/>
            <person name="Nordberg H.P."/>
            <person name="Cantor M.N."/>
            <person name="Hua S.X."/>
        </authorList>
    </citation>
    <scope>NUCLEOTIDE SEQUENCE [LARGE SCALE GENOMIC DNA]</scope>
    <source>
        <strain evidence="5">h7</strain>
    </source>
</reference>
<dbReference type="InterPro" id="IPR001079">
    <property type="entry name" value="Galectin_CRD"/>
</dbReference>
<evidence type="ECO:0000256" key="1">
    <source>
        <dbReference type="ARBA" id="ARBA00009042"/>
    </source>
</evidence>
<comment type="similarity">
    <text evidence="1">Belongs to the fungal fucose-specific lectin family.</text>
</comment>
<dbReference type="HOGENOM" id="CLU_687079_0_0_1"/>
<feature type="compositionally biased region" description="Low complexity" evidence="2">
    <location>
        <begin position="377"/>
        <end position="389"/>
    </location>
</feature>
<evidence type="ECO:0000313" key="4">
    <source>
        <dbReference type="EMBL" id="KIM36576.1"/>
    </source>
</evidence>
<name>A0A0C3BYQ3_HEBCY</name>
<evidence type="ECO:0000313" key="5">
    <source>
        <dbReference type="Proteomes" id="UP000053424"/>
    </source>
</evidence>
<dbReference type="OrthoDB" id="3057900at2759"/>
<dbReference type="SUPFAM" id="SSF89372">
    <property type="entry name" value="Fucose-specific lectin"/>
    <property type="match status" value="1"/>
</dbReference>
<proteinExistence type="inferred from homology"/>
<dbReference type="PROSITE" id="PS51304">
    <property type="entry name" value="GALECTIN"/>
    <property type="match status" value="1"/>
</dbReference>
<dbReference type="Gene3D" id="2.60.120.200">
    <property type="match status" value="1"/>
</dbReference>
<feature type="region of interest" description="Disordered" evidence="2">
    <location>
        <begin position="377"/>
        <end position="401"/>
    </location>
</feature>
<evidence type="ECO:0000256" key="2">
    <source>
        <dbReference type="SAM" id="MobiDB-lite"/>
    </source>
</evidence>
<feature type="domain" description="Galectin" evidence="3">
    <location>
        <begin position="4"/>
        <end position="146"/>
    </location>
</feature>
<dbReference type="AlphaFoldDB" id="A0A0C3BYQ3"/>
<evidence type="ECO:0000259" key="3">
    <source>
        <dbReference type="PROSITE" id="PS51304"/>
    </source>
</evidence>
<keyword evidence="5" id="KW-1185">Reference proteome</keyword>
<accession>A0A0C3BYQ3</accession>
<reference evidence="5" key="2">
    <citation type="submission" date="2015-01" db="EMBL/GenBank/DDBJ databases">
        <title>Evolutionary Origins and Diversification of the Mycorrhizal Mutualists.</title>
        <authorList>
            <consortium name="DOE Joint Genome Institute"/>
            <consortium name="Mycorrhizal Genomics Consortium"/>
            <person name="Kohler A."/>
            <person name="Kuo A."/>
            <person name="Nagy L.G."/>
            <person name="Floudas D."/>
            <person name="Copeland A."/>
            <person name="Barry K.W."/>
            <person name="Cichocki N."/>
            <person name="Veneault-Fourrey C."/>
            <person name="LaButti K."/>
            <person name="Lindquist E.A."/>
            <person name="Lipzen A."/>
            <person name="Lundell T."/>
            <person name="Morin E."/>
            <person name="Murat C."/>
            <person name="Riley R."/>
            <person name="Ohm R."/>
            <person name="Sun H."/>
            <person name="Tunlid A."/>
            <person name="Henrissat B."/>
            <person name="Grigoriev I.V."/>
            <person name="Hibbett D.S."/>
            <person name="Martin F."/>
        </authorList>
    </citation>
    <scope>NUCLEOTIDE SEQUENCE [LARGE SCALE GENOMIC DNA]</scope>
    <source>
        <strain evidence="5">h7</strain>
    </source>
</reference>
<dbReference type="Gene3D" id="2.120.10.70">
    <property type="entry name" value="Fucose-specific lectin"/>
    <property type="match status" value="1"/>
</dbReference>
<dbReference type="InterPro" id="IPR012475">
    <property type="entry name" value="Fungal_lectin"/>
</dbReference>
<dbReference type="Proteomes" id="UP000053424">
    <property type="component" value="Unassembled WGS sequence"/>
</dbReference>
<dbReference type="EMBL" id="KN831804">
    <property type="protein sequence ID" value="KIM36576.1"/>
    <property type="molecule type" value="Genomic_DNA"/>
</dbReference>